<dbReference type="GO" id="GO:0016020">
    <property type="term" value="C:membrane"/>
    <property type="evidence" value="ECO:0007669"/>
    <property type="project" value="InterPro"/>
</dbReference>
<dbReference type="CDD" id="cd10147">
    <property type="entry name" value="Wzt_C-like"/>
    <property type="match status" value="1"/>
</dbReference>
<evidence type="ECO:0000256" key="5">
    <source>
        <dbReference type="SAM" id="MobiDB-lite"/>
    </source>
</evidence>
<feature type="region of interest" description="Disordered" evidence="5">
    <location>
        <begin position="264"/>
        <end position="283"/>
    </location>
</feature>
<comment type="caution">
    <text evidence="7">The sequence shown here is derived from an EMBL/GenBank/DDBJ whole genome shotgun (WGS) entry which is preliminary data.</text>
</comment>
<comment type="similarity">
    <text evidence="1">Belongs to the ABC transporter superfamily.</text>
</comment>
<dbReference type="InterPro" id="IPR029439">
    <property type="entry name" value="Wzt_C"/>
</dbReference>
<keyword evidence="4 7" id="KW-0067">ATP-binding</keyword>
<name>A0A9X3YFP2_9GAMM</name>
<dbReference type="Gene3D" id="3.40.50.300">
    <property type="entry name" value="P-loop containing nucleotide triphosphate hydrolases"/>
    <property type="match status" value="1"/>
</dbReference>
<evidence type="ECO:0000313" key="8">
    <source>
        <dbReference type="Proteomes" id="UP001139971"/>
    </source>
</evidence>
<evidence type="ECO:0000259" key="6">
    <source>
        <dbReference type="PROSITE" id="PS50893"/>
    </source>
</evidence>
<evidence type="ECO:0000256" key="4">
    <source>
        <dbReference type="ARBA" id="ARBA00022840"/>
    </source>
</evidence>
<dbReference type="RefSeq" id="WP_263544509.1">
    <property type="nucleotide sequence ID" value="NZ_JAOVZO020000001.1"/>
</dbReference>
<keyword evidence="2" id="KW-0813">Transport</keyword>
<organism evidence="7 8">
    <name type="scientific">Tahibacter soli</name>
    <dbReference type="NCBI Taxonomy" id="2983605"/>
    <lineage>
        <taxon>Bacteria</taxon>
        <taxon>Pseudomonadati</taxon>
        <taxon>Pseudomonadota</taxon>
        <taxon>Gammaproteobacteria</taxon>
        <taxon>Lysobacterales</taxon>
        <taxon>Rhodanobacteraceae</taxon>
        <taxon>Tahibacter</taxon>
    </lineage>
</organism>
<dbReference type="CDD" id="cd03220">
    <property type="entry name" value="ABC_KpsT_Wzt"/>
    <property type="match status" value="1"/>
</dbReference>
<dbReference type="GO" id="GO:0016887">
    <property type="term" value="F:ATP hydrolysis activity"/>
    <property type="evidence" value="ECO:0007669"/>
    <property type="project" value="InterPro"/>
</dbReference>
<dbReference type="Gene3D" id="2.70.50.60">
    <property type="entry name" value="abc- transporter (atp binding component) like domain"/>
    <property type="match status" value="1"/>
</dbReference>
<dbReference type="InterPro" id="IPR003439">
    <property type="entry name" value="ABC_transporter-like_ATP-bd"/>
</dbReference>
<dbReference type="PANTHER" id="PTHR46743:SF2">
    <property type="entry name" value="TEICHOIC ACIDS EXPORT ATP-BINDING PROTEIN TAGH"/>
    <property type="match status" value="1"/>
</dbReference>
<dbReference type="PROSITE" id="PS50893">
    <property type="entry name" value="ABC_TRANSPORTER_2"/>
    <property type="match status" value="1"/>
</dbReference>
<dbReference type="GO" id="GO:0140359">
    <property type="term" value="F:ABC-type transporter activity"/>
    <property type="evidence" value="ECO:0007669"/>
    <property type="project" value="InterPro"/>
</dbReference>
<dbReference type="SUPFAM" id="SSF52540">
    <property type="entry name" value="P-loop containing nucleoside triphosphate hydrolases"/>
    <property type="match status" value="1"/>
</dbReference>
<evidence type="ECO:0000256" key="3">
    <source>
        <dbReference type="ARBA" id="ARBA00022741"/>
    </source>
</evidence>
<dbReference type="InterPro" id="IPR003593">
    <property type="entry name" value="AAA+_ATPase"/>
</dbReference>
<dbReference type="SMART" id="SM00382">
    <property type="entry name" value="AAA"/>
    <property type="match status" value="1"/>
</dbReference>
<accession>A0A9X3YFP2</accession>
<dbReference type="GO" id="GO:0005524">
    <property type="term" value="F:ATP binding"/>
    <property type="evidence" value="ECO:0007669"/>
    <property type="project" value="UniProtKB-KW"/>
</dbReference>
<keyword evidence="8" id="KW-1185">Reference proteome</keyword>
<evidence type="ECO:0000313" key="7">
    <source>
        <dbReference type="EMBL" id="MDC8011091.1"/>
    </source>
</evidence>
<dbReference type="InterPro" id="IPR050683">
    <property type="entry name" value="Bact_Polysacc_Export_ATP-bd"/>
</dbReference>
<protein>
    <submittedName>
        <fullName evidence="7">ABC transporter ATP-binding protein</fullName>
    </submittedName>
</protein>
<dbReference type="Pfam" id="PF00005">
    <property type="entry name" value="ABC_tran"/>
    <property type="match status" value="1"/>
</dbReference>
<dbReference type="EMBL" id="JAOVZO020000001">
    <property type="protein sequence ID" value="MDC8011091.1"/>
    <property type="molecule type" value="Genomic_DNA"/>
</dbReference>
<gene>
    <name evidence="7" type="ORF">OD750_000865</name>
</gene>
<dbReference type="PANTHER" id="PTHR46743">
    <property type="entry name" value="TEICHOIC ACIDS EXPORT ATP-BINDING PROTEIN TAGH"/>
    <property type="match status" value="1"/>
</dbReference>
<dbReference type="AlphaFoldDB" id="A0A9X3YFP2"/>
<dbReference type="Proteomes" id="UP001139971">
    <property type="component" value="Unassembled WGS sequence"/>
</dbReference>
<feature type="domain" description="ABC transporter" evidence="6">
    <location>
        <begin position="7"/>
        <end position="249"/>
    </location>
</feature>
<sequence length="452" mass="49161">MSSDVAIRIEGVSKAFAIYERPHHRLMQQLLPNAQRAWYREFHALRDISFEVGRGETVGIVGRNGSGKSTLLQIICGTLSPSAGSADVRGRIAALLELGAGFNPDFTGRENVYLNGTVLGLSRAQIERRFDDIAAFADIGDFIEQPVKSYSSGMYVRLAFAVAINVSPEILVVDEALSVGDEAFQRKCFSRIQRMRDDGVTVLFVSHSAGHVIELCDRALLLDRGEMLLAGAPRHVIARYHKLAFAPADLVDAVREQIRSDADGIAPESASDPAHGAAVDDSEFDPDMKPMSTVSYPSRGARIVDAHVQTLSGRRVNVLRAGATYVYTYRVAFETNAYRARCGMLIKTVSGLELAGAVSATWENAVERVEAGDEFEARFEFRCLLAPGTYFLNAGVQGQIDGAEAYLDRQVDVAMFRVMPEAGRLATAWVDLDVRASVDGTDAARRSGPPPG</sequence>
<evidence type="ECO:0000256" key="2">
    <source>
        <dbReference type="ARBA" id="ARBA00022448"/>
    </source>
</evidence>
<evidence type="ECO:0000256" key="1">
    <source>
        <dbReference type="ARBA" id="ARBA00005417"/>
    </source>
</evidence>
<dbReference type="InterPro" id="IPR015860">
    <property type="entry name" value="ABC_transpr_TagH-like"/>
</dbReference>
<proteinExistence type="inferred from homology"/>
<dbReference type="Pfam" id="PF14524">
    <property type="entry name" value="Wzt_C"/>
    <property type="match status" value="1"/>
</dbReference>
<dbReference type="InterPro" id="IPR027417">
    <property type="entry name" value="P-loop_NTPase"/>
</dbReference>
<reference evidence="7" key="1">
    <citation type="submission" date="2023-02" db="EMBL/GenBank/DDBJ databases">
        <title>Tahibacter soli sp. nov. isolated from soil.</title>
        <authorList>
            <person name="Baek J.H."/>
            <person name="Lee J.K."/>
            <person name="Choi D.G."/>
            <person name="Jeon C.O."/>
        </authorList>
    </citation>
    <scope>NUCLEOTIDE SEQUENCE</scope>
    <source>
        <strain evidence="7">BL</strain>
    </source>
</reference>
<keyword evidence="3" id="KW-0547">Nucleotide-binding</keyword>